<feature type="modified residue" description="Phosphohistidine; by HPr" evidence="14">
    <location>
        <position position="75"/>
    </location>
</feature>
<dbReference type="GO" id="GO:0046872">
    <property type="term" value="F:metal ion binding"/>
    <property type="evidence" value="ECO:0007669"/>
    <property type="project" value="UniProtKB-KW"/>
</dbReference>
<dbReference type="Pfam" id="PF02255">
    <property type="entry name" value="PTS_IIA"/>
    <property type="match status" value="1"/>
</dbReference>
<organism evidence="15 16">
    <name type="scientific">Celerinatantimonas diazotrophica</name>
    <dbReference type="NCBI Taxonomy" id="412034"/>
    <lineage>
        <taxon>Bacteria</taxon>
        <taxon>Pseudomonadati</taxon>
        <taxon>Pseudomonadota</taxon>
        <taxon>Gammaproteobacteria</taxon>
        <taxon>Celerinatantimonadaceae</taxon>
        <taxon>Celerinatantimonas</taxon>
    </lineage>
</organism>
<evidence type="ECO:0000256" key="10">
    <source>
        <dbReference type="ARBA" id="ARBA00081864"/>
    </source>
</evidence>
<evidence type="ECO:0000256" key="11">
    <source>
        <dbReference type="ARBA" id="ARBA00082122"/>
    </source>
</evidence>
<evidence type="ECO:0000256" key="1">
    <source>
        <dbReference type="ARBA" id="ARBA00004496"/>
    </source>
</evidence>
<evidence type="ECO:0000256" key="13">
    <source>
        <dbReference type="PIRSR" id="PIRSR000699-2"/>
    </source>
</evidence>
<dbReference type="PIRSF" id="PIRSF000699">
    <property type="entry name" value="PTS_IILac_III"/>
    <property type="match status" value="1"/>
</dbReference>
<dbReference type="PANTHER" id="PTHR34382">
    <property type="entry name" value="PTS SYSTEM N,N'-DIACETYLCHITOBIOSE-SPECIFIC EIIA COMPONENT"/>
    <property type="match status" value="1"/>
</dbReference>
<dbReference type="GO" id="GO:0016740">
    <property type="term" value="F:transferase activity"/>
    <property type="evidence" value="ECO:0007669"/>
    <property type="project" value="UniProtKB-KW"/>
</dbReference>
<dbReference type="PROSITE" id="PS51095">
    <property type="entry name" value="PTS_EIIA_TYPE_3"/>
    <property type="match status" value="1"/>
</dbReference>
<evidence type="ECO:0000256" key="7">
    <source>
        <dbReference type="ARBA" id="ARBA00071241"/>
    </source>
</evidence>
<accession>A0A4R1K7H9</accession>
<comment type="caution">
    <text evidence="15">The sequence shown here is derived from an EMBL/GenBank/DDBJ whole genome shotgun (WGS) entry which is preliminary data.</text>
</comment>
<evidence type="ECO:0000256" key="5">
    <source>
        <dbReference type="ARBA" id="ARBA00022679"/>
    </source>
</evidence>
<dbReference type="Proteomes" id="UP000295565">
    <property type="component" value="Unassembled WGS sequence"/>
</dbReference>
<evidence type="ECO:0000256" key="8">
    <source>
        <dbReference type="ARBA" id="ARBA00076229"/>
    </source>
</evidence>
<dbReference type="PANTHER" id="PTHR34382:SF7">
    <property type="entry name" value="PTS SYSTEM N,N'-DIACETYLCHITOBIOSE-SPECIFIC EIIA COMPONENT"/>
    <property type="match status" value="1"/>
</dbReference>
<keyword evidence="13" id="KW-0460">Magnesium</keyword>
<dbReference type="InterPro" id="IPR036542">
    <property type="entry name" value="PTS_IIA_lac/cel_sf"/>
</dbReference>
<dbReference type="FunFam" id="1.20.58.80:FF:000001">
    <property type="entry name" value="PTS system, lactose-specific IIa component"/>
    <property type="match status" value="1"/>
</dbReference>
<dbReference type="RefSeq" id="WP_131911951.1">
    <property type="nucleotide sequence ID" value="NZ_OU594967.1"/>
</dbReference>
<sequence>MDLEQVVMGIIVNAGQARSLYYEGLNCAKSGDFTKAEECVKQAQSFISEAHKVQTQLISDDQGEGKVPMTLIMVHAQDHIMTAMLAGELIAELIALYQKMEEG</sequence>
<dbReference type="GO" id="GO:0005737">
    <property type="term" value="C:cytoplasm"/>
    <property type="evidence" value="ECO:0007669"/>
    <property type="project" value="UniProtKB-SubCell"/>
</dbReference>
<reference evidence="15 16" key="1">
    <citation type="submission" date="2019-03" db="EMBL/GenBank/DDBJ databases">
        <title>Genomic Encyclopedia of Type Strains, Phase IV (KMG-IV): sequencing the most valuable type-strain genomes for metagenomic binning, comparative biology and taxonomic classification.</title>
        <authorList>
            <person name="Goeker M."/>
        </authorList>
    </citation>
    <scope>NUCLEOTIDE SEQUENCE [LARGE SCALE GENOMIC DNA]</scope>
    <source>
        <strain evidence="15 16">DSM 18577</strain>
    </source>
</reference>
<dbReference type="Gene3D" id="1.20.58.80">
    <property type="entry name" value="Phosphotransferase system, lactose/cellobiose-type IIA subunit"/>
    <property type="match status" value="1"/>
</dbReference>
<comment type="cofactor">
    <cofactor evidence="13">
        <name>Mg(2+)</name>
        <dbReference type="ChEBI" id="CHEBI:18420"/>
    </cofactor>
    <text evidence="13">Binds 1 Mg(2+) ion per trimer.</text>
</comment>
<evidence type="ECO:0000256" key="3">
    <source>
        <dbReference type="ARBA" id="ARBA00022490"/>
    </source>
</evidence>
<feature type="binding site" evidence="13">
    <location>
        <position position="78"/>
    </location>
    <ligand>
        <name>Mg(2+)</name>
        <dbReference type="ChEBI" id="CHEBI:18420"/>
        <note>ligand shared between all trimeric partners</note>
    </ligand>
</feature>
<protein>
    <recommendedName>
        <fullName evidence="7">PTS system N,N'-diacetylchitobiose-specific EIIA component</fullName>
    </recommendedName>
    <alternativeName>
        <fullName evidence="11">EIIA-Chb</fullName>
    </alternativeName>
    <alternativeName>
        <fullName evidence="9">EIII-Chb</fullName>
    </alternativeName>
    <alternativeName>
        <fullName evidence="10">IIIcel</fullName>
    </alternativeName>
    <alternativeName>
        <fullName evidence="8">N,N'-diacetylchitobiose-specific phosphotransferase enzyme IIA component</fullName>
    </alternativeName>
</protein>
<keyword evidence="3" id="KW-0963">Cytoplasm</keyword>
<evidence type="ECO:0000256" key="4">
    <source>
        <dbReference type="ARBA" id="ARBA00022597"/>
    </source>
</evidence>
<feature type="active site" description="Tele-phosphohistidine intermediate" evidence="12">
    <location>
        <position position="75"/>
    </location>
</feature>
<keyword evidence="2" id="KW-0813">Transport</keyword>
<dbReference type="SUPFAM" id="SSF46973">
    <property type="entry name" value="Enzyme IIa from lactose specific PTS, IIa-lac"/>
    <property type="match status" value="1"/>
</dbReference>
<keyword evidence="16" id="KW-1185">Reference proteome</keyword>
<name>A0A4R1K7H9_9GAMM</name>
<proteinExistence type="predicted"/>
<keyword evidence="5" id="KW-0808">Transferase</keyword>
<keyword evidence="13" id="KW-0479">Metal-binding</keyword>
<evidence type="ECO:0000256" key="2">
    <source>
        <dbReference type="ARBA" id="ARBA00022448"/>
    </source>
</evidence>
<dbReference type="AlphaFoldDB" id="A0A4R1K7H9"/>
<dbReference type="EMBL" id="SMGD01000011">
    <property type="protein sequence ID" value="TCK59019.1"/>
    <property type="molecule type" value="Genomic_DNA"/>
</dbReference>
<evidence type="ECO:0000313" key="15">
    <source>
        <dbReference type="EMBL" id="TCK59019.1"/>
    </source>
</evidence>
<comment type="subcellular location">
    <subcellularLocation>
        <location evidence="1">Cytoplasm</location>
    </subcellularLocation>
</comment>
<keyword evidence="6" id="KW-0598">Phosphotransferase system</keyword>
<evidence type="ECO:0000256" key="14">
    <source>
        <dbReference type="PROSITE-ProRule" id="PRU00418"/>
    </source>
</evidence>
<dbReference type="CDD" id="cd00215">
    <property type="entry name" value="PTS_IIA_lac"/>
    <property type="match status" value="1"/>
</dbReference>
<dbReference type="GO" id="GO:0009401">
    <property type="term" value="P:phosphoenolpyruvate-dependent sugar phosphotransferase system"/>
    <property type="evidence" value="ECO:0007669"/>
    <property type="project" value="UniProtKB-KW"/>
</dbReference>
<dbReference type="InterPro" id="IPR003188">
    <property type="entry name" value="PTS_IIA_lac/cel"/>
</dbReference>
<evidence type="ECO:0000256" key="6">
    <source>
        <dbReference type="ARBA" id="ARBA00022683"/>
    </source>
</evidence>
<evidence type="ECO:0000313" key="16">
    <source>
        <dbReference type="Proteomes" id="UP000295565"/>
    </source>
</evidence>
<evidence type="ECO:0000256" key="9">
    <source>
        <dbReference type="ARBA" id="ARBA00081283"/>
    </source>
</evidence>
<dbReference type="OrthoDB" id="350602at2"/>
<evidence type="ECO:0000256" key="12">
    <source>
        <dbReference type="PIRSR" id="PIRSR000699-1"/>
    </source>
</evidence>
<gene>
    <name evidence="15" type="ORF">EV690_1182</name>
</gene>
<keyword evidence="4" id="KW-0762">Sugar transport</keyword>